<evidence type="ECO:0000313" key="3">
    <source>
        <dbReference type="Proteomes" id="UP000252731"/>
    </source>
</evidence>
<proteinExistence type="predicted"/>
<feature type="region of interest" description="Disordered" evidence="1">
    <location>
        <begin position="1"/>
        <end position="23"/>
    </location>
</feature>
<dbReference type="AlphaFoldDB" id="A0A366JQU1"/>
<accession>A0A366JQU1</accession>
<dbReference type="Proteomes" id="UP000252731">
    <property type="component" value="Unassembled WGS sequence"/>
</dbReference>
<dbReference type="EMBL" id="QNSF01000010">
    <property type="protein sequence ID" value="RBP90016.1"/>
    <property type="molecule type" value="Genomic_DNA"/>
</dbReference>
<evidence type="ECO:0000256" key="1">
    <source>
        <dbReference type="SAM" id="MobiDB-lite"/>
    </source>
</evidence>
<comment type="caution">
    <text evidence="2">The sequence shown here is derived from an EMBL/GenBank/DDBJ whole genome shotgun (WGS) entry which is preliminary data.</text>
</comment>
<reference evidence="2 3" key="1">
    <citation type="submission" date="2018-06" db="EMBL/GenBank/DDBJ databases">
        <title>Freshwater and sediment microbial communities from various areas in North America, analyzing microbe dynamics in response to fracking.</title>
        <authorList>
            <person name="Lamendella R."/>
        </authorList>
    </citation>
    <scope>NUCLEOTIDE SEQUENCE [LARGE SCALE GENOMIC DNA]</scope>
    <source>
        <strain evidence="2 3">14_TX</strain>
    </source>
</reference>
<protein>
    <submittedName>
        <fullName evidence="2">Uncharacterized protein</fullName>
    </submittedName>
</protein>
<keyword evidence="3" id="KW-1185">Reference proteome</keyword>
<organism evidence="2 3">
    <name type="scientific">Cytobacillus firmus</name>
    <name type="common">Bacillus firmus</name>
    <dbReference type="NCBI Taxonomy" id="1399"/>
    <lineage>
        <taxon>Bacteria</taxon>
        <taxon>Bacillati</taxon>
        <taxon>Bacillota</taxon>
        <taxon>Bacilli</taxon>
        <taxon>Bacillales</taxon>
        <taxon>Bacillaceae</taxon>
        <taxon>Cytobacillus</taxon>
    </lineage>
</organism>
<gene>
    <name evidence="2" type="ORF">DFO70_110122</name>
</gene>
<evidence type="ECO:0000313" key="2">
    <source>
        <dbReference type="EMBL" id="RBP90016.1"/>
    </source>
</evidence>
<sequence length="52" mass="5856">MRDNKEKLENTQTNGQNEDLIEISNPDYGLESVADGCDFAEGEKKPPQCDRL</sequence>
<name>A0A366JQU1_CYTFI</name>
<dbReference type="RefSeq" id="WP_166672536.1">
    <property type="nucleotide sequence ID" value="NZ_QNSF01000010.1"/>
</dbReference>